<accession>A0ABS2LJ01</accession>
<reference evidence="2 3" key="1">
    <citation type="submission" date="2021-01" db="EMBL/GenBank/DDBJ databases">
        <title>Sequencing the genomes of 1000 actinobacteria strains.</title>
        <authorList>
            <person name="Klenk H.-P."/>
        </authorList>
    </citation>
    <scope>NUCLEOTIDE SEQUENCE [LARGE SCALE GENOMIC DNA]</scope>
    <source>
        <strain evidence="2 3">DSM 46000</strain>
    </source>
</reference>
<feature type="transmembrane region" description="Helical" evidence="1">
    <location>
        <begin position="17"/>
        <end position="38"/>
    </location>
</feature>
<dbReference type="Proteomes" id="UP000698059">
    <property type="component" value="Unassembled WGS sequence"/>
</dbReference>
<organism evidence="2 3">
    <name type="scientific">Oerskovia jenensis</name>
    <dbReference type="NCBI Taxonomy" id="162169"/>
    <lineage>
        <taxon>Bacteria</taxon>
        <taxon>Bacillati</taxon>
        <taxon>Actinomycetota</taxon>
        <taxon>Actinomycetes</taxon>
        <taxon>Micrococcales</taxon>
        <taxon>Cellulomonadaceae</taxon>
        <taxon>Oerskovia</taxon>
    </lineage>
</organism>
<evidence type="ECO:0000313" key="2">
    <source>
        <dbReference type="EMBL" id="MBM7480400.1"/>
    </source>
</evidence>
<keyword evidence="3" id="KW-1185">Reference proteome</keyword>
<keyword evidence="1" id="KW-0472">Membrane</keyword>
<comment type="caution">
    <text evidence="2">The sequence shown here is derived from an EMBL/GenBank/DDBJ whole genome shotgun (WGS) entry which is preliminary data.</text>
</comment>
<gene>
    <name evidence="2" type="ORF">JOD49_003320</name>
</gene>
<evidence type="ECO:0000313" key="3">
    <source>
        <dbReference type="Proteomes" id="UP000698059"/>
    </source>
</evidence>
<protein>
    <submittedName>
        <fullName evidence="2">Uncharacterized protein</fullName>
    </submittedName>
</protein>
<name>A0ABS2LJ01_9CELL</name>
<proteinExistence type="predicted"/>
<keyword evidence="1" id="KW-0812">Transmembrane</keyword>
<keyword evidence="1" id="KW-1133">Transmembrane helix</keyword>
<sequence length="39" mass="4401">MTRPATPRDREARNRRVAIIVIFALSATFVIPALGFLIF</sequence>
<dbReference type="EMBL" id="JAFBBO010000001">
    <property type="protein sequence ID" value="MBM7480400.1"/>
    <property type="molecule type" value="Genomic_DNA"/>
</dbReference>
<evidence type="ECO:0000256" key="1">
    <source>
        <dbReference type="SAM" id="Phobius"/>
    </source>
</evidence>